<evidence type="ECO:0000313" key="7">
    <source>
        <dbReference type="Proteomes" id="UP001212841"/>
    </source>
</evidence>
<dbReference type="InterPro" id="IPR036028">
    <property type="entry name" value="SH3-like_dom_sf"/>
</dbReference>
<dbReference type="InterPro" id="IPR001452">
    <property type="entry name" value="SH3_domain"/>
</dbReference>
<dbReference type="AlphaFoldDB" id="A0AAD5SIA1"/>
<comment type="similarity">
    <text evidence="1">Belongs to the SH3YL1 family.</text>
</comment>
<proteinExistence type="inferred from homology"/>
<organism evidence="6 7">
    <name type="scientific">Rhizophlyctis rosea</name>
    <dbReference type="NCBI Taxonomy" id="64517"/>
    <lineage>
        <taxon>Eukaryota</taxon>
        <taxon>Fungi</taxon>
        <taxon>Fungi incertae sedis</taxon>
        <taxon>Chytridiomycota</taxon>
        <taxon>Chytridiomycota incertae sedis</taxon>
        <taxon>Chytridiomycetes</taxon>
        <taxon>Rhizophlyctidales</taxon>
        <taxon>Rhizophlyctidaceae</taxon>
        <taxon>Rhizophlyctis</taxon>
    </lineage>
</organism>
<dbReference type="PANTHER" id="PTHR15629">
    <property type="entry name" value="SH3YL1 PROTEIN"/>
    <property type="match status" value="1"/>
</dbReference>
<evidence type="ECO:0000256" key="3">
    <source>
        <dbReference type="PROSITE-ProRule" id="PRU00192"/>
    </source>
</evidence>
<feature type="region of interest" description="Disordered" evidence="4">
    <location>
        <begin position="234"/>
        <end position="256"/>
    </location>
</feature>
<dbReference type="InterPro" id="IPR007461">
    <property type="entry name" value="Ysc84_actin-binding"/>
</dbReference>
<comment type="caution">
    <text evidence="6">The sequence shown here is derived from an EMBL/GenBank/DDBJ whole genome shotgun (WGS) entry which is preliminary data.</text>
</comment>
<evidence type="ECO:0000256" key="4">
    <source>
        <dbReference type="SAM" id="MobiDB-lite"/>
    </source>
</evidence>
<gene>
    <name evidence="6" type="ORF">HK097_008355</name>
</gene>
<feature type="domain" description="SH3" evidence="5">
    <location>
        <begin position="312"/>
        <end position="369"/>
    </location>
</feature>
<keyword evidence="2 3" id="KW-0728">SH3 domain</keyword>
<name>A0AAD5SIA1_9FUNG</name>
<evidence type="ECO:0000256" key="2">
    <source>
        <dbReference type="ARBA" id="ARBA00022443"/>
    </source>
</evidence>
<protein>
    <recommendedName>
        <fullName evidence="5">SH3 domain-containing protein</fullName>
    </recommendedName>
</protein>
<sequence length="369" mass="38633">MAKATMQKLNLHSPVPAKLKNEILKAADIAEHFIKGNNQMDAALIPEKIIANAKGIAIITYLKAGFLWSGRAGSGLVISRLPNGEWSAPSAIAAASVGFGAQIGASLTDCVFILNNDAAVKAFSHGGNVTLGGQLAVTAGPKGRSAEAAGAVVNLAPIYSYSKCKGLFAGLSLEGSVIITRDDANAKLYGTKVTPTQILTGQIPAPIEAQNLYRVLSYRFSNLGTGTTIHVPYNQSKLAKRSSSEPSTSSKSRTPKIFHNRVGVAGSASAVNQDAAASSIGDLQGRTEKKGDSGYLGSLESLKQQQQGGVGKVVAVATALYDFKGERAEDLTFGKGDRIDVFVMGSVNDWWRGRCNGLEGDFPGNYVSV</sequence>
<keyword evidence="7" id="KW-1185">Reference proteome</keyword>
<dbReference type="PANTHER" id="PTHR15629:SF2">
    <property type="entry name" value="SH3 DOMAIN-CONTAINING YSC84-LIKE PROTEIN 1"/>
    <property type="match status" value="1"/>
</dbReference>
<dbReference type="Pfam" id="PF00018">
    <property type="entry name" value="SH3_1"/>
    <property type="match status" value="1"/>
</dbReference>
<dbReference type="InterPro" id="IPR051702">
    <property type="entry name" value="SH3_domain_YSC84-like"/>
</dbReference>
<accession>A0AAD5SIA1</accession>
<dbReference type="PROSITE" id="PS50002">
    <property type="entry name" value="SH3"/>
    <property type="match status" value="1"/>
</dbReference>
<dbReference type="PRINTS" id="PR00452">
    <property type="entry name" value="SH3DOMAIN"/>
</dbReference>
<evidence type="ECO:0000259" key="5">
    <source>
        <dbReference type="PROSITE" id="PS50002"/>
    </source>
</evidence>
<dbReference type="SUPFAM" id="SSF50044">
    <property type="entry name" value="SH3-domain"/>
    <property type="match status" value="1"/>
</dbReference>
<reference evidence="6" key="1">
    <citation type="submission" date="2020-05" db="EMBL/GenBank/DDBJ databases">
        <title>Phylogenomic resolution of chytrid fungi.</title>
        <authorList>
            <person name="Stajich J.E."/>
            <person name="Amses K."/>
            <person name="Simmons R."/>
            <person name="Seto K."/>
            <person name="Myers J."/>
            <person name="Bonds A."/>
            <person name="Quandt C.A."/>
            <person name="Barry K."/>
            <person name="Liu P."/>
            <person name="Grigoriev I."/>
            <person name="Longcore J.E."/>
            <person name="James T.Y."/>
        </authorList>
    </citation>
    <scope>NUCLEOTIDE SEQUENCE</scope>
    <source>
        <strain evidence="6">JEL0318</strain>
    </source>
</reference>
<dbReference type="Pfam" id="PF04366">
    <property type="entry name" value="Ysc84"/>
    <property type="match status" value="1"/>
</dbReference>
<dbReference type="GO" id="GO:0035091">
    <property type="term" value="F:phosphatidylinositol binding"/>
    <property type="evidence" value="ECO:0007669"/>
    <property type="project" value="TreeGrafter"/>
</dbReference>
<dbReference type="Gene3D" id="2.30.30.40">
    <property type="entry name" value="SH3 Domains"/>
    <property type="match status" value="1"/>
</dbReference>
<evidence type="ECO:0000313" key="6">
    <source>
        <dbReference type="EMBL" id="KAJ3056015.1"/>
    </source>
</evidence>
<dbReference type="Proteomes" id="UP001212841">
    <property type="component" value="Unassembled WGS sequence"/>
</dbReference>
<dbReference type="EMBL" id="JADGJD010000049">
    <property type="protein sequence ID" value="KAJ3056015.1"/>
    <property type="molecule type" value="Genomic_DNA"/>
</dbReference>
<dbReference type="CDD" id="cd11525">
    <property type="entry name" value="SYLF_SH3YL1_like"/>
    <property type="match status" value="1"/>
</dbReference>
<dbReference type="InterPro" id="IPR033643">
    <property type="entry name" value="SYLF_SH3YL1-like"/>
</dbReference>
<evidence type="ECO:0000256" key="1">
    <source>
        <dbReference type="ARBA" id="ARBA00007761"/>
    </source>
</evidence>
<dbReference type="SMART" id="SM00326">
    <property type="entry name" value="SH3"/>
    <property type="match status" value="1"/>
</dbReference>